<accession>A0A7S1ZHL6</accession>
<organism evidence="2">
    <name type="scientific">Trieres chinensis</name>
    <name type="common">Marine centric diatom</name>
    <name type="synonym">Odontella sinensis</name>
    <dbReference type="NCBI Taxonomy" id="1514140"/>
    <lineage>
        <taxon>Eukaryota</taxon>
        <taxon>Sar</taxon>
        <taxon>Stramenopiles</taxon>
        <taxon>Ochrophyta</taxon>
        <taxon>Bacillariophyta</taxon>
        <taxon>Mediophyceae</taxon>
        <taxon>Biddulphiophycidae</taxon>
        <taxon>Eupodiscales</taxon>
        <taxon>Parodontellaceae</taxon>
        <taxon>Trieres</taxon>
    </lineage>
</organism>
<feature type="domain" description="Cytidyltransferase-like" evidence="1">
    <location>
        <begin position="44"/>
        <end position="217"/>
    </location>
</feature>
<dbReference type="PANTHER" id="PTHR12039:SF0">
    <property type="entry name" value="NICOTINAMIDE-NUCLEOTIDE ADENYLYLTRANSFERASE"/>
    <property type="match status" value="1"/>
</dbReference>
<name>A0A7S1ZHL6_TRICV</name>
<dbReference type="InterPro" id="IPR014729">
    <property type="entry name" value="Rossmann-like_a/b/a_fold"/>
</dbReference>
<dbReference type="Gene3D" id="3.40.50.620">
    <property type="entry name" value="HUPs"/>
    <property type="match status" value="1"/>
</dbReference>
<dbReference type="SUPFAM" id="SSF52374">
    <property type="entry name" value="Nucleotidylyl transferase"/>
    <property type="match status" value="1"/>
</dbReference>
<dbReference type="Pfam" id="PF01467">
    <property type="entry name" value="CTP_transf_like"/>
    <property type="match status" value="1"/>
</dbReference>
<dbReference type="PANTHER" id="PTHR12039">
    <property type="entry name" value="NICOTINAMIDE MONONUCLEOTIDE ADENYLYLTRANSFERASE"/>
    <property type="match status" value="1"/>
</dbReference>
<gene>
    <name evidence="2" type="ORF">OSIN01602_LOCUS9911</name>
</gene>
<dbReference type="AlphaFoldDB" id="A0A7S1ZHL6"/>
<dbReference type="GO" id="GO:0004515">
    <property type="term" value="F:nicotinate-nucleotide adenylyltransferase activity"/>
    <property type="evidence" value="ECO:0007669"/>
    <property type="project" value="TreeGrafter"/>
</dbReference>
<dbReference type="InterPro" id="IPR051182">
    <property type="entry name" value="Euk_NMN_adenylyltrnsfrase"/>
</dbReference>
<dbReference type="GO" id="GO:0009435">
    <property type="term" value="P:NAD+ biosynthetic process"/>
    <property type="evidence" value="ECO:0007669"/>
    <property type="project" value="TreeGrafter"/>
</dbReference>
<sequence length="284" mass="30863">MTSRGDKVAAKVADLPDWDFAKIEANIADAMRRKQGGPFHVLVATGAMNPVHRGHVAMLRKVANSPEWQERGGRVVGGFLSPSHDLYLRGKFGEGNFLPATKRAAMVRAALEGEPLFSLGLYEVRAEGRWPDFPEVATNLGDAVRERFVDVPVRVWYVCGEDHYTKCHLRRGVTKTIGCCVVARGGKRPVMKRANPDLVIGVVAEDETDDMSSTKVRMHLESLQNLCSEGPIDSLLGAVASDGTGDASSAAVRGHKDALRSLLPVGTLDLLLSRTQQEEGSQHL</sequence>
<protein>
    <recommendedName>
        <fullName evidence="1">Cytidyltransferase-like domain-containing protein</fullName>
    </recommendedName>
</protein>
<dbReference type="GO" id="GO:0000309">
    <property type="term" value="F:nicotinamide-nucleotide adenylyltransferase activity"/>
    <property type="evidence" value="ECO:0007669"/>
    <property type="project" value="TreeGrafter"/>
</dbReference>
<proteinExistence type="predicted"/>
<evidence type="ECO:0000259" key="1">
    <source>
        <dbReference type="Pfam" id="PF01467"/>
    </source>
</evidence>
<dbReference type="InterPro" id="IPR004821">
    <property type="entry name" value="Cyt_trans-like"/>
</dbReference>
<evidence type="ECO:0000313" key="2">
    <source>
        <dbReference type="EMBL" id="CAD9338964.1"/>
    </source>
</evidence>
<reference evidence="2" key="1">
    <citation type="submission" date="2021-01" db="EMBL/GenBank/DDBJ databases">
        <authorList>
            <person name="Corre E."/>
            <person name="Pelletier E."/>
            <person name="Niang G."/>
            <person name="Scheremetjew M."/>
            <person name="Finn R."/>
            <person name="Kale V."/>
            <person name="Holt S."/>
            <person name="Cochrane G."/>
            <person name="Meng A."/>
            <person name="Brown T."/>
            <person name="Cohen L."/>
        </authorList>
    </citation>
    <scope>NUCLEOTIDE SEQUENCE</scope>
    <source>
        <strain evidence="2">Grunow 1884</strain>
    </source>
</reference>
<dbReference type="EMBL" id="HBGO01017371">
    <property type="protein sequence ID" value="CAD9338964.1"/>
    <property type="molecule type" value="Transcribed_RNA"/>
</dbReference>